<dbReference type="EMBL" id="JAABOA010008581">
    <property type="protein sequence ID" value="KAF9532446.1"/>
    <property type="molecule type" value="Genomic_DNA"/>
</dbReference>
<evidence type="ECO:0000313" key="1">
    <source>
        <dbReference type="EMBL" id="KAF9532446.1"/>
    </source>
</evidence>
<reference evidence="1" key="1">
    <citation type="journal article" date="2020" name="Fungal Divers.">
        <title>Resolving the Mortierellaceae phylogeny through synthesis of multi-gene phylogenetics and phylogenomics.</title>
        <authorList>
            <person name="Vandepol N."/>
            <person name="Liber J."/>
            <person name="Desiro A."/>
            <person name="Na H."/>
            <person name="Kennedy M."/>
            <person name="Barry K."/>
            <person name="Grigoriev I.V."/>
            <person name="Miller A.N."/>
            <person name="O'Donnell K."/>
            <person name="Stajich J.E."/>
            <person name="Bonito G."/>
        </authorList>
    </citation>
    <scope>NUCLEOTIDE SEQUENCE</scope>
    <source>
        <strain evidence="1">KOD1015</strain>
    </source>
</reference>
<comment type="caution">
    <text evidence="1">The sequence shown here is derived from an EMBL/GenBank/DDBJ whole genome shotgun (WGS) entry which is preliminary data.</text>
</comment>
<keyword evidence="2" id="KW-1185">Reference proteome</keyword>
<feature type="non-terminal residue" evidence="1">
    <location>
        <position position="1"/>
    </location>
</feature>
<name>A0A9P6ENP1_9FUNG</name>
<protein>
    <submittedName>
        <fullName evidence="1">Uncharacterized protein</fullName>
    </submittedName>
</protein>
<proteinExistence type="predicted"/>
<accession>A0A9P6ENP1</accession>
<evidence type="ECO:0000313" key="2">
    <source>
        <dbReference type="Proteomes" id="UP000780801"/>
    </source>
</evidence>
<dbReference type="OrthoDB" id="2447903at2759"/>
<sequence>IYRDLELGTIPTPEQCSYAPLSQKALACVPVLRCSRVGSTHAHFFVAVNDTLECRIKSDEGVVCGKPFKKSGSSDARLNHVISKHTTVHSAVSEFRNYQ</sequence>
<dbReference type="AlphaFoldDB" id="A0A9P6ENP1"/>
<dbReference type="Proteomes" id="UP000780801">
    <property type="component" value="Unassembled WGS sequence"/>
</dbReference>
<organism evidence="1 2">
    <name type="scientific">Lunasporangiospora selenospora</name>
    <dbReference type="NCBI Taxonomy" id="979761"/>
    <lineage>
        <taxon>Eukaryota</taxon>
        <taxon>Fungi</taxon>
        <taxon>Fungi incertae sedis</taxon>
        <taxon>Mucoromycota</taxon>
        <taxon>Mortierellomycotina</taxon>
        <taxon>Mortierellomycetes</taxon>
        <taxon>Mortierellales</taxon>
        <taxon>Mortierellaceae</taxon>
        <taxon>Lunasporangiospora</taxon>
    </lineage>
</organism>
<gene>
    <name evidence="1" type="ORF">BGW38_010525</name>
</gene>